<keyword evidence="3" id="KW-1185">Reference proteome</keyword>
<accession>A0ABU0WUE8</accession>
<dbReference type="Proteomes" id="UP001225605">
    <property type="component" value="Unassembled WGS sequence"/>
</dbReference>
<dbReference type="InterPro" id="IPR007295">
    <property type="entry name" value="DUF402"/>
</dbReference>
<evidence type="ECO:0000259" key="1">
    <source>
        <dbReference type="Pfam" id="PF04167"/>
    </source>
</evidence>
<protein>
    <recommendedName>
        <fullName evidence="1">DUF402 domain-containing protein</fullName>
    </recommendedName>
</protein>
<dbReference type="SUPFAM" id="SSF159234">
    <property type="entry name" value="FomD-like"/>
    <property type="match status" value="1"/>
</dbReference>
<dbReference type="Gene3D" id="2.40.380.10">
    <property type="entry name" value="FomD-like"/>
    <property type="match status" value="1"/>
</dbReference>
<evidence type="ECO:0000313" key="3">
    <source>
        <dbReference type="Proteomes" id="UP001225605"/>
    </source>
</evidence>
<name>A0ABU0WUE8_9PSEU</name>
<organism evidence="2 3">
    <name type="scientific">Saccharothrix yanglingensis</name>
    <dbReference type="NCBI Taxonomy" id="659496"/>
    <lineage>
        <taxon>Bacteria</taxon>
        <taxon>Bacillati</taxon>
        <taxon>Actinomycetota</taxon>
        <taxon>Actinomycetes</taxon>
        <taxon>Pseudonocardiales</taxon>
        <taxon>Pseudonocardiaceae</taxon>
        <taxon>Saccharothrix</taxon>
    </lineage>
</organism>
<reference evidence="2 3" key="1">
    <citation type="submission" date="2017-06" db="EMBL/GenBank/DDBJ databases">
        <title>Cultured bacterium strain Saccharothrix yanglingensis Hhs.015.</title>
        <authorList>
            <person name="Xia Y."/>
        </authorList>
    </citation>
    <scope>NUCLEOTIDE SEQUENCE [LARGE SCALE GENOMIC DNA]</scope>
    <source>
        <strain evidence="2 3">Hhs.015</strain>
    </source>
</reference>
<evidence type="ECO:0000313" key="2">
    <source>
        <dbReference type="EMBL" id="MDQ2583460.1"/>
    </source>
</evidence>
<gene>
    <name evidence="2" type="ORF">CKY47_05580</name>
</gene>
<dbReference type="EMBL" id="NSDM01000002">
    <property type="protein sequence ID" value="MDQ2583460.1"/>
    <property type="molecule type" value="Genomic_DNA"/>
</dbReference>
<dbReference type="InterPro" id="IPR035930">
    <property type="entry name" value="FomD-like_sf"/>
</dbReference>
<feature type="domain" description="DUF402" evidence="1">
    <location>
        <begin position="61"/>
        <end position="125"/>
    </location>
</feature>
<dbReference type="Pfam" id="PF04167">
    <property type="entry name" value="DUF402"/>
    <property type="match status" value="1"/>
</dbReference>
<proteinExistence type="predicted"/>
<sequence>MFGPLPGVRLGDTLAYEFRLPDSFEPWPGGTLLERVFVLLDLGVSMSVPAWRSHRGTDRDRSGPTTWYVDLVHVSTAGDSITVRDLYADVLVPTDGRHQRLLDLDEFAGAIEAGQLDVATAVDGLRRWQRFLDLHLHADRDPPGTWTDFPPRRLHALAAVPAPLGPIVTAPG</sequence>
<comment type="caution">
    <text evidence="2">The sequence shown here is derived from an EMBL/GenBank/DDBJ whole genome shotgun (WGS) entry which is preliminary data.</text>
</comment>